<organism evidence="2 3">
    <name type="scientific">Cylicocyclus nassatus</name>
    <name type="common">Nematode worm</name>
    <dbReference type="NCBI Taxonomy" id="53992"/>
    <lineage>
        <taxon>Eukaryota</taxon>
        <taxon>Metazoa</taxon>
        <taxon>Ecdysozoa</taxon>
        <taxon>Nematoda</taxon>
        <taxon>Chromadorea</taxon>
        <taxon>Rhabditida</taxon>
        <taxon>Rhabditina</taxon>
        <taxon>Rhabditomorpha</taxon>
        <taxon>Strongyloidea</taxon>
        <taxon>Strongylidae</taxon>
        <taxon>Cylicocyclus</taxon>
    </lineage>
</organism>
<sequence>MVTVLKEIPTLFEKFGVARGILGKISLWRGDITKLEVDAIVNAANSGLAGGGGVDGAIHRAAGVKELQKECRAIGHCDTGAAVITSACNLKHVKNIIHTVGPICHGATASDEERKKLMSCYHSCLDLAVKNSLKTIAFCCISTGVYGYPQDDAAKTVVGLLTNWLGKPENSDHINRIVLVLFNPVDVDFYEKFFDDYAKTQK</sequence>
<dbReference type="Proteomes" id="UP001176961">
    <property type="component" value="Unassembled WGS sequence"/>
</dbReference>
<dbReference type="Gene3D" id="3.40.220.10">
    <property type="entry name" value="Leucine Aminopeptidase, subunit E, domain 1"/>
    <property type="match status" value="1"/>
</dbReference>
<proteinExistence type="predicted"/>
<dbReference type="GO" id="GO:0005654">
    <property type="term" value="C:nucleoplasm"/>
    <property type="evidence" value="ECO:0007669"/>
    <property type="project" value="TreeGrafter"/>
</dbReference>
<dbReference type="InterPro" id="IPR002589">
    <property type="entry name" value="Macro_dom"/>
</dbReference>
<protein>
    <recommendedName>
        <fullName evidence="1">Macro domain-containing protein</fullName>
    </recommendedName>
</protein>
<dbReference type="Pfam" id="PF01661">
    <property type="entry name" value="Macro"/>
    <property type="match status" value="1"/>
</dbReference>
<dbReference type="PROSITE" id="PS51154">
    <property type="entry name" value="MACRO"/>
    <property type="match status" value="1"/>
</dbReference>
<dbReference type="EMBL" id="CATQJL010000001">
    <property type="protein sequence ID" value="CAJ0589914.1"/>
    <property type="molecule type" value="Genomic_DNA"/>
</dbReference>
<accession>A0AA36GF35</accession>
<dbReference type="SMART" id="SM00506">
    <property type="entry name" value="A1pp"/>
    <property type="match status" value="1"/>
</dbReference>
<evidence type="ECO:0000313" key="3">
    <source>
        <dbReference type="Proteomes" id="UP001176961"/>
    </source>
</evidence>
<dbReference type="GO" id="GO:0042278">
    <property type="term" value="P:purine nucleoside metabolic process"/>
    <property type="evidence" value="ECO:0007669"/>
    <property type="project" value="TreeGrafter"/>
</dbReference>
<comment type="caution">
    <text evidence="2">The sequence shown here is derived from an EMBL/GenBank/DDBJ whole genome shotgun (WGS) entry which is preliminary data.</text>
</comment>
<dbReference type="CDD" id="cd02908">
    <property type="entry name" value="Macro_OAADPr_deacetylase"/>
    <property type="match status" value="1"/>
</dbReference>
<reference evidence="2" key="1">
    <citation type="submission" date="2023-07" db="EMBL/GenBank/DDBJ databases">
        <authorList>
            <consortium name="CYATHOMIX"/>
        </authorList>
    </citation>
    <scope>NUCLEOTIDE SEQUENCE</scope>
    <source>
        <strain evidence="2">N/A</strain>
    </source>
</reference>
<name>A0AA36GF35_CYLNA</name>
<evidence type="ECO:0000259" key="1">
    <source>
        <dbReference type="PROSITE" id="PS51154"/>
    </source>
</evidence>
<dbReference type="SUPFAM" id="SSF52949">
    <property type="entry name" value="Macro domain-like"/>
    <property type="match status" value="1"/>
</dbReference>
<dbReference type="GO" id="GO:0140293">
    <property type="term" value="F:ADP-ribosylglutamate hydrolase activity"/>
    <property type="evidence" value="ECO:0007669"/>
    <property type="project" value="TreeGrafter"/>
</dbReference>
<evidence type="ECO:0000313" key="2">
    <source>
        <dbReference type="EMBL" id="CAJ0589914.1"/>
    </source>
</evidence>
<dbReference type="GO" id="GO:0006974">
    <property type="term" value="P:DNA damage response"/>
    <property type="evidence" value="ECO:0007669"/>
    <property type="project" value="TreeGrafter"/>
</dbReference>
<dbReference type="GO" id="GO:0140291">
    <property type="term" value="P:peptidyl-glutamate ADP-deribosylation"/>
    <property type="evidence" value="ECO:0007669"/>
    <property type="project" value="TreeGrafter"/>
</dbReference>
<keyword evidence="3" id="KW-1185">Reference proteome</keyword>
<dbReference type="PANTHER" id="PTHR11106:SF27">
    <property type="entry name" value="MACRO DOMAIN-CONTAINING PROTEIN"/>
    <property type="match status" value="1"/>
</dbReference>
<feature type="domain" description="Macro" evidence="1">
    <location>
        <begin position="12"/>
        <end position="198"/>
    </location>
</feature>
<dbReference type="AlphaFoldDB" id="A0AA36GF35"/>
<dbReference type="PANTHER" id="PTHR11106">
    <property type="entry name" value="GANGLIOSIDE INDUCED DIFFERENTIATION ASSOCIATED PROTEIN 2-RELATED"/>
    <property type="match status" value="1"/>
</dbReference>
<gene>
    <name evidence="2" type="ORF">CYNAS_LOCUS1897</name>
</gene>
<dbReference type="InterPro" id="IPR043472">
    <property type="entry name" value="Macro_dom-like"/>
</dbReference>